<evidence type="ECO:0000313" key="3">
    <source>
        <dbReference type="Proteomes" id="UP000515908"/>
    </source>
</evidence>
<dbReference type="EMBL" id="LR877146">
    <property type="protein sequence ID" value="CAD2213924.1"/>
    <property type="molecule type" value="Genomic_DNA"/>
</dbReference>
<accession>A0A7G2C3S5</accession>
<dbReference type="AlphaFoldDB" id="A0A7G2C3S5"/>
<protein>
    <submittedName>
        <fullName evidence="2">Uncharacterized protein</fullName>
    </submittedName>
</protein>
<name>A0A7G2C3S5_9TRYP</name>
<keyword evidence="3" id="KW-1185">Reference proteome</keyword>
<gene>
    <name evidence="2" type="ORF">ADEAN_000136800</name>
</gene>
<proteinExistence type="predicted"/>
<feature type="region of interest" description="Disordered" evidence="1">
    <location>
        <begin position="1"/>
        <end position="20"/>
    </location>
</feature>
<dbReference type="Proteomes" id="UP000515908">
    <property type="component" value="Chromosome 02"/>
</dbReference>
<evidence type="ECO:0000256" key="1">
    <source>
        <dbReference type="SAM" id="MobiDB-lite"/>
    </source>
</evidence>
<evidence type="ECO:0000313" key="2">
    <source>
        <dbReference type="EMBL" id="CAD2213924.1"/>
    </source>
</evidence>
<dbReference type="VEuPathDB" id="TriTrypDB:ADEAN_000136800"/>
<organism evidence="2 3">
    <name type="scientific">Angomonas deanei</name>
    <dbReference type="NCBI Taxonomy" id="59799"/>
    <lineage>
        <taxon>Eukaryota</taxon>
        <taxon>Discoba</taxon>
        <taxon>Euglenozoa</taxon>
        <taxon>Kinetoplastea</taxon>
        <taxon>Metakinetoplastina</taxon>
        <taxon>Trypanosomatida</taxon>
        <taxon>Trypanosomatidae</taxon>
        <taxon>Strigomonadinae</taxon>
        <taxon>Angomonas</taxon>
    </lineage>
</organism>
<feature type="compositionally biased region" description="Acidic residues" evidence="1">
    <location>
        <begin position="8"/>
        <end position="20"/>
    </location>
</feature>
<reference evidence="2 3" key="1">
    <citation type="submission" date="2020-08" db="EMBL/GenBank/DDBJ databases">
        <authorList>
            <person name="Newling K."/>
            <person name="Davey J."/>
            <person name="Forrester S."/>
        </authorList>
    </citation>
    <scope>NUCLEOTIDE SEQUENCE [LARGE SCALE GENOMIC DNA]</scope>
    <source>
        <strain evidence="3">Crithidia deanei Carvalho (ATCC PRA-265)</strain>
    </source>
</reference>
<sequence length="109" mass="12513">MKKKAAEYEEEYEEPEMEEPSLDDVTAIMKSMQKSSKPKEKAKIEARLKKGKIVPKKKVYIKLSPKKKKLPKKKKTKTVAAVTEVDLDDDGEEPWFAKVTEKAGKILEF</sequence>